<keyword evidence="4 6" id="KW-0175">Coiled coil</keyword>
<proteinExistence type="predicted"/>
<feature type="coiled-coil region" evidence="6">
    <location>
        <begin position="238"/>
        <end position="265"/>
    </location>
</feature>
<dbReference type="PANTHER" id="PTHR21377:SF1">
    <property type="entry name" value="PROTEIN FAM210A"/>
    <property type="match status" value="1"/>
</dbReference>
<accession>A0AAW2HWR1</accession>
<evidence type="ECO:0000256" key="3">
    <source>
        <dbReference type="ARBA" id="ARBA00022989"/>
    </source>
</evidence>
<dbReference type="Pfam" id="PF06916">
    <property type="entry name" value="FAM210A-B_dom"/>
    <property type="match status" value="1"/>
</dbReference>
<name>A0AAW2HWR1_9NEOP</name>
<evidence type="ECO:0000259" key="8">
    <source>
        <dbReference type="Pfam" id="PF06916"/>
    </source>
</evidence>
<dbReference type="InterPro" id="IPR045866">
    <property type="entry name" value="FAM210A/B-like"/>
</dbReference>
<dbReference type="PANTHER" id="PTHR21377">
    <property type="entry name" value="PROTEIN FAM210B, MITOCHONDRIAL"/>
    <property type="match status" value="1"/>
</dbReference>
<keyword evidence="2 7" id="KW-0812">Transmembrane</keyword>
<feature type="domain" description="DUF1279" evidence="8">
    <location>
        <begin position="112"/>
        <end position="198"/>
    </location>
</feature>
<reference evidence="9" key="1">
    <citation type="journal article" date="2024" name="Gigascience">
        <title>Chromosome-level genome of the poultry shaft louse Menopon gallinae provides insight into the host-switching and adaptive evolution of parasitic lice.</title>
        <authorList>
            <person name="Xu Y."/>
            <person name="Ma L."/>
            <person name="Liu S."/>
            <person name="Liang Y."/>
            <person name="Liu Q."/>
            <person name="He Z."/>
            <person name="Tian L."/>
            <person name="Duan Y."/>
            <person name="Cai W."/>
            <person name="Li H."/>
            <person name="Song F."/>
        </authorList>
    </citation>
    <scope>NUCLEOTIDE SEQUENCE</scope>
    <source>
        <strain evidence="9">Cailab_2023a</strain>
    </source>
</reference>
<dbReference type="GO" id="GO:0005739">
    <property type="term" value="C:mitochondrion"/>
    <property type="evidence" value="ECO:0007669"/>
    <property type="project" value="TreeGrafter"/>
</dbReference>
<sequence>MICYISVSRFGSGYRKLTAVHQCLRNSITTHRRQLCRELRTYSKYEYLTMSGIRCRPILCQPRVYLWRTDLSAIKRNAIYHTGCSHFSSGSKNHNDSECSDSKEEKKLSLYQKFKLMYKKYWYVLIPVHCATSIVWFGGFYYLAASGIDIAGIMESWGAPVKWVDYLRNSASGHVFVAYFLYKIASPLRYAVSIGGTTISINYLRKWGCIKPVPNKEEIKRIYEEQKGAFKDFTSSYRDKIQFKKDELQSKKKEMTQQYKEVRDGLQRSVLESGKEFKEGVQVATSEWKHIGIRNPRMILYHARMGSTATRVM</sequence>
<gene>
    <name evidence="9" type="ORF">PYX00_006834</name>
</gene>
<feature type="transmembrane region" description="Helical" evidence="7">
    <location>
        <begin position="121"/>
        <end position="144"/>
    </location>
</feature>
<protein>
    <recommendedName>
        <fullName evidence="8">DUF1279 domain-containing protein</fullName>
    </recommendedName>
</protein>
<evidence type="ECO:0000256" key="4">
    <source>
        <dbReference type="ARBA" id="ARBA00023054"/>
    </source>
</evidence>
<keyword evidence="5 7" id="KW-0472">Membrane</keyword>
<dbReference type="GO" id="GO:0016020">
    <property type="term" value="C:membrane"/>
    <property type="evidence" value="ECO:0007669"/>
    <property type="project" value="UniProtKB-SubCell"/>
</dbReference>
<evidence type="ECO:0000256" key="1">
    <source>
        <dbReference type="ARBA" id="ARBA00004167"/>
    </source>
</evidence>
<evidence type="ECO:0000256" key="7">
    <source>
        <dbReference type="SAM" id="Phobius"/>
    </source>
</evidence>
<dbReference type="InterPro" id="IPR009688">
    <property type="entry name" value="FAM210A/B-like_dom"/>
</dbReference>
<keyword evidence="3 7" id="KW-1133">Transmembrane helix</keyword>
<dbReference type="AlphaFoldDB" id="A0AAW2HWR1"/>
<evidence type="ECO:0000256" key="5">
    <source>
        <dbReference type="ARBA" id="ARBA00023136"/>
    </source>
</evidence>
<evidence type="ECO:0000256" key="2">
    <source>
        <dbReference type="ARBA" id="ARBA00022692"/>
    </source>
</evidence>
<evidence type="ECO:0000256" key="6">
    <source>
        <dbReference type="SAM" id="Coils"/>
    </source>
</evidence>
<organism evidence="9">
    <name type="scientific">Menopon gallinae</name>
    <name type="common">poultry shaft louse</name>
    <dbReference type="NCBI Taxonomy" id="328185"/>
    <lineage>
        <taxon>Eukaryota</taxon>
        <taxon>Metazoa</taxon>
        <taxon>Ecdysozoa</taxon>
        <taxon>Arthropoda</taxon>
        <taxon>Hexapoda</taxon>
        <taxon>Insecta</taxon>
        <taxon>Pterygota</taxon>
        <taxon>Neoptera</taxon>
        <taxon>Paraneoptera</taxon>
        <taxon>Psocodea</taxon>
        <taxon>Troctomorpha</taxon>
        <taxon>Phthiraptera</taxon>
        <taxon>Amblycera</taxon>
        <taxon>Menoponidae</taxon>
        <taxon>Menopon</taxon>
    </lineage>
</organism>
<comment type="caution">
    <text evidence="9">The sequence shown here is derived from an EMBL/GenBank/DDBJ whole genome shotgun (WGS) entry which is preliminary data.</text>
</comment>
<comment type="subcellular location">
    <subcellularLocation>
        <location evidence="1">Membrane</location>
        <topology evidence="1">Single-pass membrane protein</topology>
    </subcellularLocation>
</comment>
<evidence type="ECO:0000313" key="9">
    <source>
        <dbReference type="EMBL" id="KAL0274395.1"/>
    </source>
</evidence>
<dbReference type="EMBL" id="JARGDH010000003">
    <property type="protein sequence ID" value="KAL0274395.1"/>
    <property type="molecule type" value="Genomic_DNA"/>
</dbReference>